<proteinExistence type="predicted"/>
<gene>
    <name evidence="2" type="ORF">L21SP2_0557</name>
</gene>
<dbReference type="HOGENOM" id="CLU_010194_44_5_12"/>
<evidence type="ECO:0000313" key="2">
    <source>
        <dbReference type="EMBL" id="AHC13989.1"/>
    </source>
</evidence>
<sequence>MFPYIKEYNMADMKKVIANGKRKPLESTESMKGRLCIITGATSGVGKEAARRLHGYGADLVVVNRNDDKAEALIREIQAESSGGGFIRHIRADFSLLEETRHALGRILQLLEDMKRPLDVLIHNAGIHMTRRELTVEGHEKVFAVNHLSPFLITRSLLPVFEEQNSGRIILVNSQGHRFSGLRLDDLDWSKRPYIGLRGYGAAKTAQLLCCWETADALSASASRVSINAMHPGAVRSSVGMNNGRLYRWFQNRIVQPGLDDPEISGIALHWLASDPSLDNVSGRYFNLTTEEKPAPHALDREVGKKIYDMSMELTDAFLPSTRF</sequence>
<dbReference type="SUPFAM" id="SSF51735">
    <property type="entry name" value="NAD(P)-binding Rossmann-fold domains"/>
    <property type="match status" value="1"/>
</dbReference>
<protein>
    <submittedName>
        <fullName evidence="2">Putative oxidoreductase/Short-chain dehydrogenase</fullName>
    </submittedName>
</protein>
<dbReference type="AlphaFoldDB" id="V5WEK2"/>
<dbReference type="InterPro" id="IPR036291">
    <property type="entry name" value="NAD(P)-bd_dom_sf"/>
</dbReference>
<evidence type="ECO:0000256" key="1">
    <source>
        <dbReference type="ARBA" id="ARBA00023002"/>
    </source>
</evidence>
<dbReference type="PANTHER" id="PTHR43157">
    <property type="entry name" value="PHOSPHATIDYLINOSITOL-GLYCAN BIOSYNTHESIS CLASS F PROTEIN-RELATED"/>
    <property type="match status" value="1"/>
</dbReference>
<dbReference type="PRINTS" id="PR00081">
    <property type="entry name" value="GDHRDH"/>
</dbReference>
<keyword evidence="3" id="KW-1185">Reference proteome</keyword>
<dbReference type="STRING" id="1307761.L21SP2_0557"/>
<organism evidence="2 3">
    <name type="scientific">Salinispira pacifica</name>
    <dbReference type="NCBI Taxonomy" id="1307761"/>
    <lineage>
        <taxon>Bacteria</taxon>
        <taxon>Pseudomonadati</taxon>
        <taxon>Spirochaetota</taxon>
        <taxon>Spirochaetia</taxon>
        <taxon>Spirochaetales</taxon>
        <taxon>Spirochaetaceae</taxon>
        <taxon>Salinispira</taxon>
    </lineage>
</organism>
<dbReference type="eggNOG" id="COG1028">
    <property type="taxonomic scope" value="Bacteria"/>
</dbReference>
<dbReference type="InterPro" id="IPR002347">
    <property type="entry name" value="SDR_fam"/>
</dbReference>
<dbReference type="GO" id="GO:0016491">
    <property type="term" value="F:oxidoreductase activity"/>
    <property type="evidence" value="ECO:0007669"/>
    <property type="project" value="UniProtKB-KW"/>
</dbReference>
<reference evidence="2 3" key="1">
    <citation type="journal article" date="2015" name="Stand. Genomic Sci.">
        <title>Complete genome sequence and description of Salinispira pacifica gen. nov., sp. nov., a novel spirochaete isolated form a hypersaline microbial mat.</title>
        <authorList>
            <person name="Ben Hania W."/>
            <person name="Joseph M."/>
            <person name="Schumann P."/>
            <person name="Bunk B."/>
            <person name="Fiebig A."/>
            <person name="Sproer C."/>
            <person name="Klenk H.P."/>
            <person name="Fardeau M.L."/>
            <person name="Spring S."/>
        </authorList>
    </citation>
    <scope>NUCLEOTIDE SEQUENCE [LARGE SCALE GENOMIC DNA]</scope>
    <source>
        <strain evidence="2 3">L21-RPul-D2</strain>
    </source>
</reference>
<dbReference type="Gene3D" id="3.40.50.720">
    <property type="entry name" value="NAD(P)-binding Rossmann-like Domain"/>
    <property type="match status" value="1"/>
</dbReference>
<dbReference type="PANTHER" id="PTHR43157:SF31">
    <property type="entry name" value="PHOSPHATIDYLINOSITOL-GLYCAN BIOSYNTHESIS CLASS F PROTEIN"/>
    <property type="match status" value="1"/>
</dbReference>
<dbReference type="EMBL" id="CP006939">
    <property type="protein sequence ID" value="AHC13989.1"/>
    <property type="molecule type" value="Genomic_DNA"/>
</dbReference>
<dbReference type="OrthoDB" id="5786478at2"/>
<dbReference type="KEGG" id="slr:L21SP2_0557"/>
<dbReference type="RefSeq" id="WP_024266921.1">
    <property type="nucleotide sequence ID" value="NC_023035.1"/>
</dbReference>
<evidence type="ECO:0000313" key="3">
    <source>
        <dbReference type="Proteomes" id="UP000018680"/>
    </source>
</evidence>
<keyword evidence="1" id="KW-0560">Oxidoreductase</keyword>
<dbReference type="Pfam" id="PF00106">
    <property type="entry name" value="adh_short"/>
    <property type="match status" value="1"/>
</dbReference>
<dbReference type="Proteomes" id="UP000018680">
    <property type="component" value="Chromosome"/>
</dbReference>
<accession>V5WEK2</accession>
<name>V5WEK2_9SPIO</name>